<dbReference type="InterPro" id="IPR011990">
    <property type="entry name" value="TPR-like_helical_dom_sf"/>
</dbReference>
<proteinExistence type="predicted"/>
<evidence type="ECO:0000313" key="5">
    <source>
        <dbReference type="Proteomes" id="UP000245168"/>
    </source>
</evidence>
<dbReference type="Proteomes" id="UP000245168">
    <property type="component" value="Unassembled WGS sequence"/>
</dbReference>
<name>A0A2U2BS22_9PROT</name>
<comment type="caution">
    <text evidence="4">The sequence shown here is derived from an EMBL/GenBank/DDBJ whole genome shotgun (WGS) entry which is preliminary data.</text>
</comment>
<dbReference type="InterPro" id="IPR019734">
    <property type="entry name" value="TPR_rpt"/>
</dbReference>
<accession>A0A2U2BS22</accession>
<evidence type="ECO:0000313" key="4">
    <source>
        <dbReference type="EMBL" id="PWE16782.1"/>
    </source>
</evidence>
<dbReference type="PANTHER" id="PTHR44858:SF1">
    <property type="entry name" value="UDP-N-ACETYLGLUCOSAMINE--PEPTIDE N-ACETYLGLUCOSAMINYLTRANSFERASE SPINDLY-RELATED"/>
    <property type="match status" value="1"/>
</dbReference>
<reference evidence="5" key="1">
    <citation type="submission" date="2018-05" db="EMBL/GenBank/DDBJ databases">
        <authorList>
            <person name="Liu B.-T."/>
        </authorList>
    </citation>
    <scope>NUCLEOTIDE SEQUENCE [LARGE SCALE GENOMIC DNA]</scope>
    <source>
        <strain evidence="5">WD6-1</strain>
    </source>
</reference>
<organism evidence="4 5">
    <name type="scientific">Marinicauda salina</name>
    <dbReference type="NCBI Taxonomy" id="2135793"/>
    <lineage>
        <taxon>Bacteria</taxon>
        <taxon>Pseudomonadati</taxon>
        <taxon>Pseudomonadota</taxon>
        <taxon>Alphaproteobacteria</taxon>
        <taxon>Maricaulales</taxon>
        <taxon>Maricaulaceae</taxon>
        <taxon>Marinicauda</taxon>
    </lineage>
</organism>
<dbReference type="EMBL" id="QEXV01000005">
    <property type="protein sequence ID" value="PWE16782.1"/>
    <property type="molecule type" value="Genomic_DNA"/>
</dbReference>
<evidence type="ECO:0000256" key="3">
    <source>
        <dbReference type="PROSITE-ProRule" id="PRU00339"/>
    </source>
</evidence>
<dbReference type="SUPFAM" id="SSF48452">
    <property type="entry name" value="TPR-like"/>
    <property type="match status" value="1"/>
</dbReference>
<dbReference type="InterPro" id="IPR050498">
    <property type="entry name" value="Ycf3"/>
</dbReference>
<gene>
    <name evidence="4" type="ORF">DDZ18_11330</name>
</gene>
<dbReference type="AlphaFoldDB" id="A0A2U2BS22"/>
<dbReference type="SMART" id="SM00028">
    <property type="entry name" value="TPR"/>
    <property type="match status" value="3"/>
</dbReference>
<evidence type="ECO:0000256" key="1">
    <source>
        <dbReference type="ARBA" id="ARBA00022737"/>
    </source>
</evidence>
<keyword evidence="5" id="KW-1185">Reference proteome</keyword>
<dbReference type="PROSITE" id="PS50005">
    <property type="entry name" value="TPR"/>
    <property type="match status" value="2"/>
</dbReference>
<evidence type="ECO:0000256" key="2">
    <source>
        <dbReference type="ARBA" id="ARBA00022803"/>
    </source>
</evidence>
<sequence length="183" mass="19909">MTQLIALVALVLAAQAESRTVLGSSEAQACFELAETDMDGRASSVRTCREALSGGGLSMRDRAATQVNLGILLRRAGRLDAALAAHDRAAELAPDLAEVYANRGVVHLAARRPHAAVADFNRALALEPAEPHLVRYNRARAHEWLEDYPAAYADYRRAAALAPDWDLPRIALERFEVSREPEG</sequence>
<feature type="repeat" description="TPR" evidence="3">
    <location>
        <begin position="97"/>
        <end position="130"/>
    </location>
</feature>
<dbReference type="OrthoDB" id="7594766at2"/>
<keyword evidence="1" id="KW-0677">Repeat</keyword>
<dbReference type="RefSeq" id="WP_109253505.1">
    <property type="nucleotide sequence ID" value="NZ_QEXV01000005.1"/>
</dbReference>
<dbReference type="PANTHER" id="PTHR44858">
    <property type="entry name" value="TETRATRICOPEPTIDE REPEAT PROTEIN 6"/>
    <property type="match status" value="1"/>
</dbReference>
<keyword evidence="2 3" id="KW-0802">TPR repeat</keyword>
<dbReference type="Pfam" id="PF13424">
    <property type="entry name" value="TPR_12"/>
    <property type="match status" value="1"/>
</dbReference>
<protein>
    <submittedName>
        <fullName evidence="4">Uncharacterized protein</fullName>
    </submittedName>
</protein>
<dbReference type="Gene3D" id="1.25.40.10">
    <property type="entry name" value="Tetratricopeptide repeat domain"/>
    <property type="match status" value="1"/>
</dbReference>
<feature type="repeat" description="TPR" evidence="3">
    <location>
        <begin position="63"/>
        <end position="96"/>
    </location>
</feature>